<proteinExistence type="predicted"/>
<evidence type="ECO:0008006" key="4">
    <source>
        <dbReference type="Google" id="ProtNLM"/>
    </source>
</evidence>
<comment type="caution">
    <text evidence="2">The sequence shown here is derived from an EMBL/GenBank/DDBJ whole genome shotgun (WGS) entry which is preliminary data.</text>
</comment>
<feature type="region of interest" description="Disordered" evidence="1">
    <location>
        <begin position="1"/>
        <end position="21"/>
    </location>
</feature>
<name>A0A4Q6Y303_9SPHN</name>
<dbReference type="AlphaFoldDB" id="A0A4Q6Y303"/>
<dbReference type="EMBL" id="SGIS01000025">
    <property type="protein sequence ID" value="RZF63476.1"/>
    <property type="molecule type" value="Genomic_DNA"/>
</dbReference>
<organism evidence="2 3">
    <name type="scientific">Sphingomonas populi</name>
    <dbReference type="NCBI Taxonomy" id="2484750"/>
    <lineage>
        <taxon>Bacteria</taxon>
        <taxon>Pseudomonadati</taxon>
        <taxon>Pseudomonadota</taxon>
        <taxon>Alphaproteobacteria</taxon>
        <taxon>Sphingomonadales</taxon>
        <taxon>Sphingomonadaceae</taxon>
        <taxon>Sphingomonas</taxon>
    </lineage>
</organism>
<keyword evidence="3" id="KW-1185">Reference proteome</keyword>
<reference evidence="2 3" key="1">
    <citation type="submission" date="2019-02" db="EMBL/GenBank/DDBJ databases">
        <authorList>
            <person name="Li Y."/>
        </authorList>
    </citation>
    <scope>NUCLEOTIDE SEQUENCE [LARGE SCALE GENOMIC DNA]</scope>
    <source>
        <strain evidence="2 3">3-7</strain>
    </source>
</reference>
<sequence length="165" mass="18288">MFGRKNEESPATAGSVADQRPRIMSLNEHDRAILAQHRFEELGKLLRASGCAIQPDPKGLAVNFHTGEHMMVVQVDRLDPRRIKLMMIFNNAEGDIVKARWACFEASSKQFASKATVDEVGLGYTVTLSVGVYAEALHSFGDSLKAYVDDIIKLYGDFIDLMILA</sequence>
<dbReference type="Proteomes" id="UP000292085">
    <property type="component" value="Unassembled WGS sequence"/>
</dbReference>
<evidence type="ECO:0000313" key="2">
    <source>
        <dbReference type="EMBL" id="RZF63476.1"/>
    </source>
</evidence>
<evidence type="ECO:0000313" key="3">
    <source>
        <dbReference type="Proteomes" id="UP000292085"/>
    </source>
</evidence>
<gene>
    <name evidence="2" type="ORF">EWE75_15630</name>
</gene>
<dbReference type="RefSeq" id="WP_130159045.1">
    <property type="nucleotide sequence ID" value="NZ_SGIS01000025.1"/>
</dbReference>
<evidence type="ECO:0000256" key="1">
    <source>
        <dbReference type="SAM" id="MobiDB-lite"/>
    </source>
</evidence>
<protein>
    <recommendedName>
        <fullName evidence="4">YbjN domain-containing protein</fullName>
    </recommendedName>
</protein>
<accession>A0A4Q6Y303</accession>